<dbReference type="AlphaFoldDB" id="A0A4R1XJQ4"/>
<dbReference type="EMBL" id="SLVJ01000025">
    <property type="protein sequence ID" value="TCM62340.1"/>
    <property type="molecule type" value="Genomic_DNA"/>
</dbReference>
<comment type="caution">
    <text evidence="2">The sequence shown here is derived from an EMBL/GenBank/DDBJ whole genome shotgun (WGS) entry which is preliminary data.</text>
</comment>
<keyword evidence="1" id="KW-1133">Transmembrane helix</keyword>
<dbReference type="Proteomes" id="UP000294963">
    <property type="component" value="Unassembled WGS sequence"/>
</dbReference>
<reference evidence="2 3" key="1">
    <citation type="submission" date="2019-03" db="EMBL/GenBank/DDBJ databases">
        <title>Genomic analyses of the natural microbiome of Caenorhabditis elegans.</title>
        <authorList>
            <person name="Samuel B."/>
        </authorList>
    </citation>
    <scope>NUCLEOTIDE SEQUENCE [LARGE SCALE GENOMIC DNA]</scope>
    <source>
        <strain evidence="2 3">JUb89</strain>
    </source>
</reference>
<keyword evidence="1" id="KW-0812">Transmembrane</keyword>
<protein>
    <submittedName>
        <fullName evidence="2">Uncharacterized protein</fullName>
    </submittedName>
</protein>
<name>A0A4R1XJQ4_ACICA</name>
<keyword evidence="1" id="KW-0472">Membrane</keyword>
<organism evidence="2 3">
    <name type="scientific">Acinetobacter calcoaceticus</name>
    <dbReference type="NCBI Taxonomy" id="471"/>
    <lineage>
        <taxon>Bacteria</taxon>
        <taxon>Pseudomonadati</taxon>
        <taxon>Pseudomonadota</taxon>
        <taxon>Gammaproteobacteria</taxon>
        <taxon>Moraxellales</taxon>
        <taxon>Moraxellaceae</taxon>
        <taxon>Acinetobacter</taxon>
        <taxon>Acinetobacter calcoaceticus/baumannii complex</taxon>
    </lineage>
</organism>
<sequence>MKHINSNSNCGTFGVKRPATTPLYFAVPTPNQIKLEAAKDRLDRVKTFASNAAAIVLLTITLGGSLFTLTSCSESGNHSAVAKEIVE</sequence>
<keyword evidence="3" id="KW-1185">Reference proteome</keyword>
<feature type="transmembrane region" description="Helical" evidence="1">
    <location>
        <begin position="48"/>
        <end position="69"/>
    </location>
</feature>
<accession>A0A4R1XJQ4</accession>
<proteinExistence type="predicted"/>
<evidence type="ECO:0000256" key="1">
    <source>
        <dbReference type="SAM" id="Phobius"/>
    </source>
</evidence>
<evidence type="ECO:0000313" key="2">
    <source>
        <dbReference type="EMBL" id="TCM62340.1"/>
    </source>
</evidence>
<gene>
    <name evidence="2" type="ORF">EC844_12568</name>
</gene>
<evidence type="ECO:0000313" key="3">
    <source>
        <dbReference type="Proteomes" id="UP000294963"/>
    </source>
</evidence>